<accession>A0AA35LMZ6</accession>
<proteinExistence type="predicted"/>
<reference evidence="1" key="1">
    <citation type="submission" date="2022-12" db="EMBL/GenBank/DDBJ databases">
        <authorList>
            <person name="Alioto T."/>
            <person name="Alioto T."/>
            <person name="Gomez Garrido J."/>
        </authorList>
    </citation>
    <scope>NUCLEOTIDE SEQUENCE</scope>
</reference>
<evidence type="ECO:0000313" key="1">
    <source>
        <dbReference type="EMBL" id="CAI5799143.1"/>
    </source>
</evidence>
<sequence>MRIFLIGPSFFEKTGIYKWLSANGLQLLFPPLEIKASHLRFGEFEKGRLLQPNLTQLFFYFAFLQYEKREILRFLLFQEKLSSPLQAFWKELPTPLLSVVFCSRRSDLLEMFFCLYISLVFAKQMLESWRFNGWLQLRLGSILKRQNLGFPTSALNSE</sequence>
<dbReference type="AlphaFoldDB" id="A0AA35LMZ6"/>
<name>A0AA35LMZ6_9SAUR</name>
<dbReference type="Proteomes" id="UP001178461">
    <property type="component" value="Chromosome 18"/>
</dbReference>
<evidence type="ECO:0000313" key="2">
    <source>
        <dbReference type="Proteomes" id="UP001178461"/>
    </source>
</evidence>
<gene>
    <name evidence="1" type="ORF">PODLI_1B029942</name>
</gene>
<keyword evidence="2" id="KW-1185">Reference proteome</keyword>
<dbReference type="EMBL" id="OX395144">
    <property type="protein sequence ID" value="CAI5799143.1"/>
    <property type="molecule type" value="Genomic_DNA"/>
</dbReference>
<protein>
    <submittedName>
        <fullName evidence="1">Uncharacterized protein</fullName>
    </submittedName>
</protein>
<organism evidence="1 2">
    <name type="scientific">Podarcis lilfordi</name>
    <name type="common">Lilford's wall lizard</name>
    <dbReference type="NCBI Taxonomy" id="74358"/>
    <lineage>
        <taxon>Eukaryota</taxon>
        <taxon>Metazoa</taxon>
        <taxon>Chordata</taxon>
        <taxon>Craniata</taxon>
        <taxon>Vertebrata</taxon>
        <taxon>Euteleostomi</taxon>
        <taxon>Lepidosauria</taxon>
        <taxon>Squamata</taxon>
        <taxon>Bifurcata</taxon>
        <taxon>Unidentata</taxon>
        <taxon>Episquamata</taxon>
        <taxon>Laterata</taxon>
        <taxon>Lacertibaenia</taxon>
        <taxon>Lacertidae</taxon>
        <taxon>Podarcis</taxon>
    </lineage>
</organism>